<dbReference type="Proteomes" id="UP000219215">
    <property type="component" value="Chromosome DPRO"/>
</dbReference>
<dbReference type="InterPro" id="IPR025657">
    <property type="entry name" value="RadC_JAB"/>
</dbReference>
<dbReference type="RefSeq" id="WP_097012379.1">
    <property type="nucleotide sequence ID" value="NZ_LT907975.1"/>
</dbReference>
<dbReference type="CDD" id="cd08071">
    <property type="entry name" value="MPN_DUF2466"/>
    <property type="match status" value="1"/>
</dbReference>
<reference evidence="9" key="1">
    <citation type="submission" date="2017-09" db="EMBL/GenBank/DDBJ databases">
        <authorList>
            <person name="Regsiter A."/>
            <person name="William W."/>
        </authorList>
    </citation>
    <scope>NUCLEOTIDE SEQUENCE [LARGE SCALE GENOMIC DNA]</scope>
    <source>
        <strain evidence="9">500-1</strain>
    </source>
</reference>
<evidence type="ECO:0000313" key="8">
    <source>
        <dbReference type="EMBL" id="SOB59519.1"/>
    </source>
</evidence>
<organism evidence="8 9">
    <name type="scientific">Pseudodesulfovibrio profundus</name>
    <dbReference type="NCBI Taxonomy" id="57320"/>
    <lineage>
        <taxon>Bacteria</taxon>
        <taxon>Pseudomonadati</taxon>
        <taxon>Thermodesulfobacteriota</taxon>
        <taxon>Desulfovibrionia</taxon>
        <taxon>Desulfovibrionales</taxon>
        <taxon>Desulfovibrionaceae</taxon>
    </lineage>
</organism>
<evidence type="ECO:0000256" key="3">
    <source>
        <dbReference type="ARBA" id="ARBA00022801"/>
    </source>
</evidence>
<dbReference type="AlphaFoldDB" id="A0A2C8FBH7"/>
<evidence type="ECO:0000256" key="2">
    <source>
        <dbReference type="ARBA" id="ARBA00022723"/>
    </source>
</evidence>
<dbReference type="SUPFAM" id="SSF102712">
    <property type="entry name" value="JAB1/MPN domain"/>
    <property type="match status" value="1"/>
</dbReference>
<dbReference type="InterPro" id="IPR010994">
    <property type="entry name" value="RuvA_2-like"/>
</dbReference>
<keyword evidence="1" id="KW-0645">Protease</keyword>
<dbReference type="PROSITE" id="PS50249">
    <property type="entry name" value="MPN"/>
    <property type="match status" value="1"/>
</dbReference>
<dbReference type="PANTHER" id="PTHR30471:SF3">
    <property type="entry name" value="UPF0758 PROTEIN YEES-RELATED"/>
    <property type="match status" value="1"/>
</dbReference>
<dbReference type="InterPro" id="IPR001405">
    <property type="entry name" value="UPF0758"/>
</dbReference>
<sequence length="227" mass="25447">MKQKQKPHYVGHRQRLKEKLAGEPRSLADYEIMELVLASVLPRRDTKPLAKALIERFGSLKDAMMARPDQLDEIKGVAAGVKYHWQLIQELFARMGEAQARSGEPLSDPVEVARAAMARIGNKGTEEFWAAFLDSKNRVIAWEQVSKGTVNATPVFPREIMATALRLEAVSIILAHNHPGGDPRPSSEDILLTARIQETAQALDIRVLDHLVVTDTEFYSFNDHGRM</sequence>
<gene>
    <name evidence="8" type="ORF">DPRO_2610</name>
</gene>
<dbReference type="GO" id="GO:0006508">
    <property type="term" value="P:proteolysis"/>
    <property type="evidence" value="ECO:0007669"/>
    <property type="project" value="UniProtKB-KW"/>
</dbReference>
<evidence type="ECO:0000259" key="7">
    <source>
        <dbReference type="PROSITE" id="PS50249"/>
    </source>
</evidence>
<dbReference type="Gene3D" id="3.40.140.10">
    <property type="entry name" value="Cytidine Deaminase, domain 2"/>
    <property type="match status" value="1"/>
</dbReference>
<proteinExistence type="inferred from homology"/>
<dbReference type="GO" id="GO:0008237">
    <property type="term" value="F:metallopeptidase activity"/>
    <property type="evidence" value="ECO:0007669"/>
    <property type="project" value="UniProtKB-KW"/>
</dbReference>
<accession>A0A2C8FBH7</accession>
<keyword evidence="9" id="KW-1185">Reference proteome</keyword>
<dbReference type="InterPro" id="IPR037518">
    <property type="entry name" value="MPN"/>
</dbReference>
<dbReference type="OrthoDB" id="9804482at2"/>
<dbReference type="KEGG" id="pprf:DPRO_2610"/>
<dbReference type="NCBIfam" id="NF000642">
    <property type="entry name" value="PRK00024.1"/>
    <property type="match status" value="1"/>
</dbReference>
<evidence type="ECO:0000256" key="4">
    <source>
        <dbReference type="ARBA" id="ARBA00022833"/>
    </source>
</evidence>
<name>A0A2C8FBH7_9BACT</name>
<evidence type="ECO:0000256" key="1">
    <source>
        <dbReference type="ARBA" id="ARBA00022670"/>
    </source>
</evidence>
<feature type="domain" description="MPN" evidence="7">
    <location>
        <begin position="105"/>
        <end position="227"/>
    </location>
</feature>
<dbReference type="EMBL" id="LT907975">
    <property type="protein sequence ID" value="SOB59519.1"/>
    <property type="molecule type" value="Genomic_DNA"/>
</dbReference>
<dbReference type="PANTHER" id="PTHR30471">
    <property type="entry name" value="DNA REPAIR PROTEIN RADC"/>
    <property type="match status" value="1"/>
</dbReference>
<dbReference type="NCBIfam" id="TIGR00608">
    <property type="entry name" value="radc"/>
    <property type="match status" value="1"/>
</dbReference>
<dbReference type="GO" id="GO:0046872">
    <property type="term" value="F:metal ion binding"/>
    <property type="evidence" value="ECO:0007669"/>
    <property type="project" value="UniProtKB-KW"/>
</dbReference>
<evidence type="ECO:0000256" key="6">
    <source>
        <dbReference type="RuleBase" id="RU003797"/>
    </source>
</evidence>
<keyword evidence="2" id="KW-0479">Metal-binding</keyword>
<keyword evidence="4" id="KW-0862">Zinc</keyword>
<keyword evidence="3" id="KW-0378">Hydrolase</keyword>
<evidence type="ECO:0000313" key="9">
    <source>
        <dbReference type="Proteomes" id="UP000219215"/>
    </source>
</evidence>
<dbReference type="Pfam" id="PF04002">
    <property type="entry name" value="RadC"/>
    <property type="match status" value="1"/>
</dbReference>
<evidence type="ECO:0000256" key="5">
    <source>
        <dbReference type="ARBA" id="ARBA00023049"/>
    </source>
</evidence>
<protein>
    <submittedName>
        <fullName evidence="8">DNA repair protein RadC</fullName>
    </submittedName>
</protein>
<keyword evidence="5" id="KW-0482">Metalloprotease</keyword>
<comment type="similarity">
    <text evidence="6">Belongs to the UPF0758 family.</text>
</comment>
<dbReference type="SUPFAM" id="SSF47781">
    <property type="entry name" value="RuvA domain 2-like"/>
    <property type="match status" value="1"/>
</dbReference>